<organism evidence="1 2">
    <name type="scientific">Panagrolaimus sp. JU765</name>
    <dbReference type="NCBI Taxonomy" id="591449"/>
    <lineage>
        <taxon>Eukaryota</taxon>
        <taxon>Metazoa</taxon>
        <taxon>Ecdysozoa</taxon>
        <taxon>Nematoda</taxon>
        <taxon>Chromadorea</taxon>
        <taxon>Rhabditida</taxon>
        <taxon>Tylenchina</taxon>
        <taxon>Panagrolaimomorpha</taxon>
        <taxon>Panagrolaimoidea</taxon>
        <taxon>Panagrolaimidae</taxon>
        <taxon>Panagrolaimus</taxon>
    </lineage>
</organism>
<protein>
    <submittedName>
        <fullName evidence="2">Uncharacterized protein</fullName>
    </submittedName>
</protein>
<sequence length="172" mass="19823">MDSEVICPNFGFFRNRCYVHYDSEFGFHKIEDDNGNWGIPFKISFDKEIYIGHAALEHQEFLISSYETLIVPETTGDDFILVKTVDGLRKTTPATILAVFVKSVIKLVEQKLRRSVKKINVDVTFDDDDDDDQDLSKKFLQIFDQACGILKIFRFIPNTQGIVRQTGPFIYP</sequence>
<accession>A0AC34QDW1</accession>
<dbReference type="Proteomes" id="UP000887576">
    <property type="component" value="Unplaced"/>
</dbReference>
<evidence type="ECO:0000313" key="1">
    <source>
        <dbReference type="Proteomes" id="UP000887576"/>
    </source>
</evidence>
<name>A0AC34QDW1_9BILA</name>
<proteinExistence type="predicted"/>
<reference evidence="2" key="1">
    <citation type="submission" date="2022-11" db="UniProtKB">
        <authorList>
            <consortium name="WormBaseParasite"/>
        </authorList>
    </citation>
    <scope>IDENTIFICATION</scope>
</reference>
<dbReference type="WBParaSite" id="JU765_v2.g15504.t1">
    <property type="protein sequence ID" value="JU765_v2.g15504.t1"/>
    <property type="gene ID" value="JU765_v2.g15504"/>
</dbReference>
<evidence type="ECO:0000313" key="2">
    <source>
        <dbReference type="WBParaSite" id="JU765_v2.g15504.t1"/>
    </source>
</evidence>